<dbReference type="CDD" id="cd01392">
    <property type="entry name" value="HTH_LacI"/>
    <property type="match status" value="1"/>
</dbReference>
<dbReference type="Pfam" id="PF13377">
    <property type="entry name" value="Peripla_BP_3"/>
    <property type="match status" value="1"/>
</dbReference>
<accession>A0A9D2PS59</accession>
<dbReference type="InterPro" id="IPR028082">
    <property type="entry name" value="Peripla_BP_I"/>
</dbReference>
<dbReference type="SMART" id="SM00354">
    <property type="entry name" value="HTH_LACI"/>
    <property type="match status" value="1"/>
</dbReference>
<keyword evidence="3" id="KW-0804">Transcription</keyword>
<evidence type="ECO:0000259" key="4">
    <source>
        <dbReference type="PROSITE" id="PS50932"/>
    </source>
</evidence>
<dbReference type="GO" id="GO:0000976">
    <property type="term" value="F:transcription cis-regulatory region binding"/>
    <property type="evidence" value="ECO:0007669"/>
    <property type="project" value="TreeGrafter"/>
</dbReference>
<evidence type="ECO:0000256" key="1">
    <source>
        <dbReference type="ARBA" id="ARBA00023015"/>
    </source>
</evidence>
<dbReference type="PROSITE" id="PS00356">
    <property type="entry name" value="HTH_LACI_1"/>
    <property type="match status" value="1"/>
</dbReference>
<dbReference type="InterPro" id="IPR010982">
    <property type="entry name" value="Lambda_DNA-bd_dom_sf"/>
</dbReference>
<dbReference type="SUPFAM" id="SSF53822">
    <property type="entry name" value="Periplasmic binding protein-like I"/>
    <property type="match status" value="1"/>
</dbReference>
<keyword evidence="2" id="KW-0238">DNA-binding</keyword>
<dbReference type="PANTHER" id="PTHR30146:SF109">
    <property type="entry name" value="HTH-TYPE TRANSCRIPTIONAL REGULATOR GALS"/>
    <property type="match status" value="1"/>
</dbReference>
<organism evidence="5 6">
    <name type="scientific">Candidatus Enterocloster excrementigallinarum</name>
    <dbReference type="NCBI Taxonomy" id="2838558"/>
    <lineage>
        <taxon>Bacteria</taxon>
        <taxon>Bacillati</taxon>
        <taxon>Bacillota</taxon>
        <taxon>Clostridia</taxon>
        <taxon>Lachnospirales</taxon>
        <taxon>Lachnospiraceae</taxon>
        <taxon>Enterocloster</taxon>
    </lineage>
</organism>
<name>A0A9D2PS59_9FIRM</name>
<gene>
    <name evidence="5" type="ORF">H9931_03045</name>
</gene>
<evidence type="ECO:0000256" key="3">
    <source>
        <dbReference type="ARBA" id="ARBA00023163"/>
    </source>
</evidence>
<dbReference type="AlphaFoldDB" id="A0A9D2PS59"/>
<dbReference type="EMBL" id="DWWB01000013">
    <property type="protein sequence ID" value="HJC65686.1"/>
    <property type="molecule type" value="Genomic_DNA"/>
</dbReference>
<keyword evidence="1" id="KW-0805">Transcription regulation</keyword>
<dbReference type="InterPro" id="IPR000843">
    <property type="entry name" value="HTH_LacI"/>
</dbReference>
<reference evidence="5" key="1">
    <citation type="journal article" date="2021" name="PeerJ">
        <title>Extensive microbial diversity within the chicken gut microbiome revealed by metagenomics and culture.</title>
        <authorList>
            <person name="Gilroy R."/>
            <person name="Ravi A."/>
            <person name="Getino M."/>
            <person name="Pursley I."/>
            <person name="Horton D.L."/>
            <person name="Alikhan N.F."/>
            <person name="Baker D."/>
            <person name="Gharbi K."/>
            <person name="Hall N."/>
            <person name="Watson M."/>
            <person name="Adriaenssens E.M."/>
            <person name="Foster-Nyarko E."/>
            <person name="Jarju S."/>
            <person name="Secka A."/>
            <person name="Antonio M."/>
            <person name="Oren A."/>
            <person name="Chaudhuri R.R."/>
            <person name="La Ragione R."/>
            <person name="Hildebrand F."/>
            <person name="Pallen M.J."/>
        </authorList>
    </citation>
    <scope>NUCLEOTIDE SEQUENCE</scope>
    <source>
        <strain evidence="5">CHK198-12963</strain>
    </source>
</reference>
<dbReference type="SUPFAM" id="SSF47413">
    <property type="entry name" value="lambda repressor-like DNA-binding domains"/>
    <property type="match status" value="1"/>
</dbReference>
<dbReference type="Proteomes" id="UP000823863">
    <property type="component" value="Unassembled WGS sequence"/>
</dbReference>
<dbReference type="Gene3D" id="1.10.260.40">
    <property type="entry name" value="lambda repressor-like DNA-binding domains"/>
    <property type="match status" value="1"/>
</dbReference>
<comment type="caution">
    <text evidence="5">The sequence shown here is derived from an EMBL/GenBank/DDBJ whole genome shotgun (WGS) entry which is preliminary data.</text>
</comment>
<dbReference type="Gene3D" id="3.40.50.2300">
    <property type="match status" value="2"/>
</dbReference>
<reference evidence="5" key="2">
    <citation type="submission" date="2021-04" db="EMBL/GenBank/DDBJ databases">
        <authorList>
            <person name="Gilroy R."/>
        </authorList>
    </citation>
    <scope>NUCLEOTIDE SEQUENCE</scope>
    <source>
        <strain evidence="5">CHK198-12963</strain>
    </source>
</reference>
<feature type="domain" description="HTH lacI-type" evidence="4">
    <location>
        <begin position="2"/>
        <end position="54"/>
    </location>
</feature>
<evidence type="ECO:0000313" key="6">
    <source>
        <dbReference type="Proteomes" id="UP000823863"/>
    </source>
</evidence>
<dbReference type="InterPro" id="IPR046335">
    <property type="entry name" value="LacI/GalR-like_sensor"/>
</dbReference>
<dbReference type="CDD" id="cd06267">
    <property type="entry name" value="PBP1_LacI_sugar_binding-like"/>
    <property type="match status" value="1"/>
</dbReference>
<dbReference type="GO" id="GO:0003700">
    <property type="term" value="F:DNA-binding transcription factor activity"/>
    <property type="evidence" value="ECO:0007669"/>
    <property type="project" value="TreeGrafter"/>
</dbReference>
<dbReference type="PRINTS" id="PR00036">
    <property type="entry name" value="HTHLACI"/>
</dbReference>
<dbReference type="PROSITE" id="PS50932">
    <property type="entry name" value="HTH_LACI_2"/>
    <property type="match status" value="1"/>
</dbReference>
<protein>
    <submittedName>
        <fullName evidence="5">LacI family transcriptional regulator</fullName>
    </submittedName>
</protein>
<dbReference type="PANTHER" id="PTHR30146">
    <property type="entry name" value="LACI-RELATED TRANSCRIPTIONAL REPRESSOR"/>
    <property type="match status" value="1"/>
</dbReference>
<sequence length="335" mass="37553">MKTIRDIAKEAGVSVSTVSRVLNNSGYCSSETRMKVERAAVDYYPNIIAQEMVKGSSKVIGVMVSHTAEYFFQNPFYSEVLLGICDALKEKQYRLLLLMNEKKEDLVKLFYHRQIEGLLLMSAKMDDNMLEYLQEKKLRFVLIGDYHECSLPIVKVDIDNEKYAYEAVSYLVGIGHKRIGYISGPLSNGACYTRMQGYRRALEDCGIQVKEEYIQICDSGTEREALNAAKKLLYMPERVTAVFGFNDTVAISVYKAAEDLGLSVPEDISVVGFDDSKIASYVSPTLTTVSQPSYEKGYGAAQVLLDIVENENVTKPLPALSCYMVFRKSCVPPKS</sequence>
<evidence type="ECO:0000313" key="5">
    <source>
        <dbReference type="EMBL" id="HJC65686.1"/>
    </source>
</evidence>
<evidence type="ECO:0000256" key="2">
    <source>
        <dbReference type="ARBA" id="ARBA00023125"/>
    </source>
</evidence>
<proteinExistence type="predicted"/>
<dbReference type="Pfam" id="PF00356">
    <property type="entry name" value="LacI"/>
    <property type="match status" value="1"/>
</dbReference>